<organism evidence="2 3">
    <name type="scientific">Flavonifractor plautii</name>
    <name type="common">Fusobacterium plautii</name>
    <dbReference type="NCBI Taxonomy" id="292800"/>
    <lineage>
        <taxon>Bacteria</taxon>
        <taxon>Bacillati</taxon>
        <taxon>Bacillota</taxon>
        <taxon>Clostridia</taxon>
        <taxon>Eubacteriales</taxon>
        <taxon>Oscillospiraceae</taxon>
        <taxon>Flavonifractor</taxon>
    </lineage>
</organism>
<dbReference type="EMBL" id="WKPO01000026">
    <property type="protein sequence ID" value="MSB50175.1"/>
    <property type="molecule type" value="Genomic_DNA"/>
</dbReference>
<keyword evidence="1" id="KW-0175">Coiled coil</keyword>
<dbReference type="GO" id="GO:0042262">
    <property type="term" value="P:DNA protection"/>
    <property type="evidence" value="ECO:0007669"/>
    <property type="project" value="InterPro"/>
</dbReference>
<dbReference type="GO" id="GO:0003690">
    <property type="term" value="F:double-stranded DNA binding"/>
    <property type="evidence" value="ECO:0007669"/>
    <property type="project" value="InterPro"/>
</dbReference>
<evidence type="ECO:0000313" key="2">
    <source>
        <dbReference type="EMBL" id="MSB50175.1"/>
    </source>
</evidence>
<dbReference type="AlphaFoldDB" id="A0A6I2RHD0"/>
<feature type="coiled-coil region" evidence="1">
    <location>
        <begin position="18"/>
        <end position="67"/>
    </location>
</feature>
<dbReference type="Pfam" id="PF07352">
    <property type="entry name" value="Phage_Mu_Gam"/>
    <property type="match status" value="1"/>
</dbReference>
<dbReference type="InterPro" id="IPR009951">
    <property type="entry name" value="Host-nuc_inhib_Gam"/>
</dbReference>
<comment type="caution">
    <text evidence="2">The sequence shown here is derived from an EMBL/GenBank/DDBJ whole genome shotgun (WGS) entry which is preliminary data.</text>
</comment>
<protein>
    <submittedName>
        <fullName evidence="2">Host-nuclease inhibitor protein Gam</fullName>
    </submittedName>
</protein>
<dbReference type="Gene3D" id="1.20.5.170">
    <property type="match status" value="1"/>
</dbReference>
<name>A0A6I2RHD0_FLAPL</name>
<accession>A0A6I2RHD0</accession>
<dbReference type="SUPFAM" id="SSF161266">
    <property type="entry name" value="Gam-like"/>
    <property type="match status" value="1"/>
</dbReference>
<gene>
    <name evidence="2" type="ORF">GKE90_15945</name>
</gene>
<proteinExistence type="predicted"/>
<dbReference type="Proteomes" id="UP000429811">
    <property type="component" value="Unassembled WGS sequence"/>
</dbReference>
<dbReference type="RefSeq" id="WP_008982036.1">
    <property type="nucleotide sequence ID" value="NZ_WKPO01000026.1"/>
</dbReference>
<evidence type="ECO:0000313" key="3">
    <source>
        <dbReference type="Proteomes" id="UP000429811"/>
    </source>
</evidence>
<evidence type="ECO:0000256" key="1">
    <source>
        <dbReference type="SAM" id="Coils"/>
    </source>
</evidence>
<reference evidence="2 3" key="1">
    <citation type="journal article" date="2019" name="Nat. Med.">
        <title>A library of human gut bacterial isolates paired with longitudinal multiomics data enables mechanistic microbiome research.</title>
        <authorList>
            <person name="Poyet M."/>
            <person name="Groussin M."/>
            <person name="Gibbons S.M."/>
            <person name="Avila-Pacheco J."/>
            <person name="Jiang X."/>
            <person name="Kearney S.M."/>
            <person name="Perrotta A.R."/>
            <person name="Berdy B."/>
            <person name="Zhao S."/>
            <person name="Lieberman T.D."/>
            <person name="Swanson P.K."/>
            <person name="Smith M."/>
            <person name="Roesemann S."/>
            <person name="Alexander J.E."/>
            <person name="Rich S.A."/>
            <person name="Livny J."/>
            <person name="Vlamakis H."/>
            <person name="Clish C."/>
            <person name="Bullock K."/>
            <person name="Deik A."/>
            <person name="Scott J."/>
            <person name="Pierce K.A."/>
            <person name="Xavier R.J."/>
            <person name="Alm E.J."/>
        </authorList>
    </citation>
    <scope>NUCLEOTIDE SEQUENCE [LARGE SCALE GENOMIC DNA]</scope>
    <source>
        <strain evidence="2 3">BIOML-A5</strain>
    </source>
</reference>
<sequence length="173" mass="19589">MARKRVVEPSGVKTWEDANDALRQIAEAQLALADIEGEMNKQILGAKKAAEEQSKPYKDRVAKLERELKDFVTEHRADMGKTKTRALTFGEVGFRLSTSVSLPRAKEKIEEIIRRLKTRQMMDCIVVKEDVSKEALKKYGEDTVNAVGATWKQQDVFGYELNFSKLEQVKAGL</sequence>